<comment type="caution">
    <text evidence="2">The sequence shown here is derived from an EMBL/GenBank/DDBJ whole genome shotgun (WGS) entry which is preliminary data.</text>
</comment>
<organism evidence="2 3">
    <name type="scientific">Virgisporangium ochraceum</name>
    <dbReference type="NCBI Taxonomy" id="65505"/>
    <lineage>
        <taxon>Bacteria</taxon>
        <taxon>Bacillati</taxon>
        <taxon>Actinomycetota</taxon>
        <taxon>Actinomycetes</taxon>
        <taxon>Micromonosporales</taxon>
        <taxon>Micromonosporaceae</taxon>
        <taxon>Virgisporangium</taxon>
    </lineage>
</organism>
<dbReference type="AlphaFoldDB" id="A0A8J3ZTM1"/>
<protein>
    <recommendedName>
        <fullName evidence="1">HTH cro/C1-type domain-containing protein</fullName>
    </recommendedName>
</protein>
<dbReference type="InterPro" id="IPR010982">
    <property type="entry name" value="Lambda_DNA-bd_dom_sf"/>
</dbReference>
<feature type="domain" description="HTH cro/C1-type" evidence="1">
    <location>
        <begin position="25"/>
        <end position="80"/>
    </location>
</feature>
<dbReference type="PROSITE" id="PS50943">
    <property type="entry name" value="HTH_CROC1"/>
    <property type="match status" value="1"/>
</dbReference>
<dbReference type="GO" id="GO:0003677">
    <property type="term" value="F:DNA binding"/>
    <property type="evidence" value="ECO:0007669"/>
    <property type="project" value="InterPro"/>
</dbReference>
<dbReference type="Proteomes" id="UP000635606">
    <property type="component" value="Unassembled WGS sequence"/>
</dbReference>
<evidence type="ECO:0000313" key="2">
    <source>
        <dbReference type="EMBL" id="GIJ67266.1"/>
    </source>
</evidence>
<accession>A0A8J3ZTM1</accession>
<dbReference type="SMART" id="SM00530">
    <property type="entry name" value="HTH_XRE"/>
    <property type="match status" value="1"/>
</dbReference>
<proteinExistence type="predicted"/>
<gene>
    <name evidence="2" type="ORF">Voc01_021830</name>
</gene>
<dbReference type="RefSeq" id="WP_203927224.1">
    <property type="nucleotide sequence ID" value="NZ_BOPH01000024.1"/>
</dbReference>
<dbReference type="Pfam" id="PF13560">
    <property type="entry name" value="HTH_31"/>
    <property type="match status" value="1"/>
</dbReference>
<dbReference type="EMBL" id="BOPH01000024">
    <property type="protein sequence ID" value="GIJ67266.1"/>
    <property type="molecule type" value="Genomic_DNA"/>
</dbReference>
<dbReference type="Gene3D" id="1.10.260.40">
    <property type="entry name" value="lambda repressor-like DNA-binding domains"/>
    <property type="match status" value="1"/>
</dbReference>
<keyword evidence="3" id="KW-1185">Reference proteome</keyword>
<name>A0A8J3ZTM1_9ACTN</name>
<evidence type="ECO:0000313" key="3">
    <source>
        <dbReference type="Proteomes" id="UP000635606"/>
    </source>
</evidence>
<dbReference type="SUPFAM" id="SSF47413">
    <property type="entry name" value="lambda repressor-like DNA-binding domains"/>
    <property type="match status" value="1"/>
</dbReference>
<dbReference type="InterPro" id="IPR001387">
    <property type="entry name" value="Cro/C1-type_HTH"/>
</dbReference>
<reference evidence="2" key="1">
    <citation type="submission" date="2021-01" db="EMBL/GenBank/DDBJ databases">
        <title>Whole genome shotgun sequence of Virgisporangium ochraceum NBRC 16418.</title>
        <authorList>
            <person name="Komaki H."/>
            <person name="Tamura T."/>
        </authorList>
    </citation>
    <scope>NUCLEOTIDE SEQUENCE</scope>
    <source>
        <strain evidence="2">NBRC 16418</strain>
    </source>
</reference>
<sequence length="83" mass="8895">MTDDGLPRLPGFREMAANNDLVEELVARRRAAGLSQGEVAERMGTSQPAVARLEAGQVDARMSTLRRYAAAVGAELKLEVPDA</sequence>
<dbReference type="CDD" id="cd00093">
    <property type="entry name" value="HTH_XRE"/>
    <property type="match status" value="1"/>
</dbReference>
<evidence type="ECO:0000259" key="1">
    <source>
        <dbReference type="PROSITE" id="PS50943"/>
    </source>
</evidence>